<dbReference type="EMBL" id="BAABFO010000012">
    <property type="protein sequence ID" value="GAA4334502.1"/>
    <property type="molecule type" value="Genomic_DNA"/>
</dbReference>
<evidence type="ECO:0000256" key="2">
    <source>
        <dbReference type="SAM" id="SignalP"/>
    </source>
</evidence>
<keyword evidence="1" id="KW-0175">Coiled coil</keyword>
<evidence type="ECO:0008006" key="5">
    <source>
        <dbReference type="Google" id="ProtNLM"/>
    </source>
</evidence>
<feature type="chain" id="PRO_5046650953" description="DUF2968 domain-containing protein" evidence="2">
    <location>
        <begin position="17"/>
        <end position="245"/>
    </location>
</feature>
<feature type="signal peptide" evidence="2">
    <location>
        <begin position="1"/>
        <end position="16"/>
    </location>
</feature>
<proteinExistence type="predicted"/>
<organism evidence="3 4">
    <name type="scientific">Pigmentiphaga soli</name>
    <dbReference type="NCBI Taxonomy" id="1007095"/>
    <lineage>
        <taxon>Bacteria</taxon>
        <taxon>Pseudomonadati</taxon>
        <taxon>Pseudomonadota</taxon>
        <taxon>Betaproteobacteria</taxon>
        <taxon>Burkholderiales</taxon>
        <taxon>Alcaligenaceae</taxon>
        <taxon>Pigmentiphaga</taxon>
    </lineage>
</organism>
<feature type="coiled-coil region" evidence="1">
    <location>
        <begin position="194"/>
        <end position="228"/>
    </location>
</feature>
<dbReference type="InterPro" id="IPR021350">
    <property type="entry name" value="DUF2968"/>
</dbReference>
<accession>A0ABP8H5T3</accession>
<evidence type="ECO:0000256" key="1">
    <source>
        <dbReference type="SAM" id="Coils"/>
    </source>
</evidence>
<evidence type="ECO:0000313" key="3">
    <source>
        <dbReference type="EMBL" id="GAA4334502.1"/>
    </source>
</evidence>
<sequence>MGFGLLLSGVSVVAFAQAQGAAGGGSAVVKQSNPLPADAPVAPPADAPVVSAVPASGAPAAAGADNVAANSTIAELQQLIQSRSLNELRTTYNGHYGASLLFKPEDLTYYVAMFQQKNFWRVVKTVSESQAEQLYKTFVDQTVKLADVDIRTIKLDAERARTERVIAAQEARLGILQNDLTVQRQQEQEVAARQEQARKEAAALLTERQASRQQLDYLQRQIRSLETQKSRVAPITAQQPKRRAR</sequence>
<evidence type="ECO:0000313" key="4">
    <source>
        <dbReference type="Proteomes" id="UP001501671"/>
    </source>
</evidence>
<name>A0ABP8H5T3_9BURK</name>
<comment type="caution">
    <text evidence="3">The sequence shown here is derived from an EMBL/GenBank/DDBJ whole genome shotgun (WGS) entry which is preliminary data.</text>
</comment>
<dbReference type="Proteomes" id="UP001501671">
    <property type="component" value="Unassembled WGS sequence"/>
</dbReference>
<gene>
    <name evidence="3" type="ORF">GCM10023144_26810</name>
</gene>
<keyword evidence="4" id="KW-1185">Reference proteome</keyword>
<reference evidence="4" key="1">
    <citation type="journal article" date="2019" name="Int. J. Syst. Evol. Microbiol.">
        <title>The Global Catalogue of Microorganisms (GCM) 10K type strain sequencing project: providing services to taxonomists for standard genome sequencing and annotation.</title>
        <authorList>
            <consortium name="The Broad Institute Genomics Platform"/>
            <consortium name="The Broad Institute Genome Sequencing Center for Infectious Disease"/>
            <person name="Wu L."/>
            <person name="Ma J."/>
        </authorList>
    </citation>
    <scope>NUCLEOTIDE SEQUENCE [LARGE SCALE GENOMIC DNA]</scope>
    <source>
        <strain evidence="4">JCM 17666</strain>
    </source>
</reference>
<dbReference type="Pfam" id="PF11180">
    <property type="entry name" value="DUF2968"/>
    <property type="match status" value="1"/>
</dbReference>
<keyword evidence="2" id="KW-0732">Signal</keyword>
<protein>
    <recommendedName>
        <fullName evidence="5">DUF2968 domain-containing protein</fullName>
    </recommendedName>
</protein>